<evidence type="ECO:0000256" key="1">
    <source>
        <dbReference type="ARBA" id="ARBA00004651"/>
    </source>
</evidence>
<gene>
    <name evidence="9" type="ORF">FOF46_11840</name>
</gene>
<feature type="transmembrane region" description="Helical" evidence="8">
    <location>
        <begin position="355"/>
        <end position="376"/>
    </location>
</feature>
<comment type="subcellular location">
    <subcellularLocation>
        <location evidence="1">Cell membrane</location>
        <topology evidence="1">Multi-pass membrane protein</topology>
    </subcellularLocation>
</comment>
<comment type="caution">
    <text evidence="9">The sequence shown here is derived from an EMBL/GenBank/DDBJ whole genome shotgun (WGS) entry which is preliminary data.</text>
</comment>
<feature type="transmembrane region" description="Helical" evidence="8">
    <location>
        <begin position="37"/>
        <end position="62"/>
    </location>
</feature>
<dbReference type="GO" id="GO:0005886">
    <property type="term" value="C:plasma membrane"/>
    <property type="evidence" value="ECO:0007669"/>
    <property type="project" value="UniProtKB-SubCell"/>
</dbReference>
<dbReference type="PANTHER" id="PTHR13285:SF18">
    <property type="entry name" value="PROTEIN-CYSTEINE N-PALMITOYLTRANSFERASE RASP"/>
    <property type="match status" value="1"/>
</dbReference>
<dbReference type="InterPro" id="IPR051085">
    <property type="entry name" value="MB_O-acyltransferase"/>
</dbReference>
<dbReference type="InterPro" id="IPR024194">
    <property type="entry name" value="Ac/AlaTfrase_AlgI/DltB"/>
</dbReference>
<name>A0A554VKR1_9FLAO</name>
<keyword evidence="4 8" id="KW-0812">Transmembrane</keyword>
<evidence type="ECO:0000256" key="2">
    <source>
        <dbReference type="ARBA" id="ARBA00010323"/>
    </source>
</evidence>
<evidence type="ECO:0000256" key="7">
    <source>
        <dbReference type="PIRNR" id="PIRNR016636"/>
    </source>
</evidence>
<evidence type="ECO:0000313" key="9">
    <source>
        <dbReference type="EMBL" id="TSE08638.1"/>
    </source>
</evidence>
<dbReference type="EMBL" id="VLNR01000021">
    <property type="protein sequence ID" value="TSE08638.1"/>
    <property type="molecule type" value="Genomic_DNA"/>
</dbReference>
<feature type="transmembrane region" description="Helical" evidence="8">
    <location>
        <begin position="435"/>
        <end position="454"/>
    </location>
</feature>
<feature type="transmembrane region" description="Helical" evidence="8">
    <location>
        <begin position="113"/>
        <end position="132"/>
    </location>
</feature>
<dbReference type="InterPro" id="IPR004299">
    <property type="entry name" value="MBOAT_fam"/>
</dbReference>
<comment type="similarity">
    <text evidence="2 7">Belongs to the membrane-bound acyltransferase family.</text>
</comment>
<feature type="transmembrane region" description="Helical" evidence="8">
    <location>
        <begin position="74"/>
        <end position="93"/>
    </location>
</feature>
<dbReference type="RefSeq" id="WP_143916588.1">
    <property type="nucleotide sequence ID" value="NZ_CANMIK010000021.1"/>
</dbReference>
<evidence type="ECO:0008006" key="11">
    <source>
        <dbReference type="Google" id="ProtNLM"/>
    </source>
</evidence>
<evidence type="ECO:0000256" key="3">
    <source>
        <dbReference type="ARBA" id="ARBA00022475"/>
    </source>
</evidence>
<evidence type="ECO:0000313" key="10">
    <source>
        <dbReference type="Proteomes" id="UP000318833"/>
    </source>
</evidence>
<accession>A0A554VKR1</accession>
<dbReference type="PANTHER" id="PTHR13285">
    <property type="entry name" value="ACYLTRANSFERASE"/>
    <property type="match status" value="1"/>
</dbReference>
<sequence length="461" mass="55221">MVEFNLLLIIIYIICSIALVAFFPKEHKWKALLITSLVFYFLLVGYKILFLILLSFIIYRLSFIIYQNHFKIKIIILAILIPLIISKITNTGFHFENYSSKDIQSLEWLKWSFTFKVIGLSYFTFNGISYLMDIKRKYMEPEKNFFLVLLYLIYFPAIFSGPLHRAKYLIPQFKNITISDLSISKGMRLILWGLFKNVVIAQRIFFLLNKLLNSEISGYYYFVLGLLFFFYLYTNFSSFIDFFQGISQIFGIQLKSNFRNRVYFSSSRQEFWKGWHITLNEWFRDYFFFVIAKHDKKRKYTNFLLLITFVLIALWHELTTTLLIWGILNGLWIIFEKKIDLTKLPYPKLRNSLGLIYHLLFSCILALIFISPNLIYLIEKIFITPPFIPIEITHKYLTNIAIILFSFIIMDYHYSKAKNERFDNYLHKKTMLNRWFIYIKLVMIILIFGLSPGVDNYYTLF</sequence>
<feature type="transmembrane region" description="Helical" evidence="8">
    <location>
        <begin position="396"/>
        <end position="414"/>
    </location>
</feature>
<feature type="transmembrane region" description="Helical" evidence="8">
    <location>
        <begin position="144"/>
        <end position="163"/>
    </location>
</feature>
<keyword evidence="3 7" id="KW-1003">Cell membrane</keyword>
<evidence type="ECO:0000256" key="8">
    <source>
        <dbReference type="SAM" id="Phobius"/>
    </source>
</evidence>
<keyword evidence="5 8" id="KW-1133">Transmembrane helix</keyword>
<keyword evidence="7" id="KW-0808">Transferase</keyword>
<evidence type="ECO:0000256" key="4">
    <source>
        <dbReference type="ARBA" id="ARBA00022692"/>
    </source>
</evidence>
<dbReference type="AlphaFoldDB" id="A0A554VKR1"/>
<dbReference type="Proteomes" id="UP000318833">
    <property type="component" value="Unassembled WGS sequence"/>
</dbReference>
<dbReference type="Pfam" id="PF03062">
    <property type="entry name" value="MBOAT"/>
    <property type="match status" value="1"/>
</dbReference>
<protein>
    <recommendedName>
        <fullName evidence="11">MBOAT family protein</fullName>
    </recommendedName>
</protein>
<keyword evidence="6 7" id="KW-0472">Membrane</keyword>
<reference evidence="9 10" key="1">
    <citation type="submission" date="2019-07" db="EMBL/GenBank/DDBJ databases">
        <title>The draft genome sequence of Aquimarina algiphila M91.</title>
        <authorList>
            <person name="Meng X."/>
        </authorList>
    </citation>
    <scope>NUCLEOTIDE SEQUENCE [LARGE SCALE GENOMIC DNA]</scope>
    <source>
        <strain evidence="9 10">M91</strain>
    </source>
</reference>
<keyword evidence="7" id="KW-0012">Acyltransferase</keyword>
<keyword evidence="10" id="KW-1185">Reference proteome</keyword>
<dbReference type="PIRSF" id="PIRSF016636">
    <property type="entry name" value="AlgI_DltB"/>
    <property type="match status" value="1"/>
</dbReference>
<dbReference type="GO" id="GO:0016746">
    <property type="term" value="F:acyltransferase activity"/>
    <property type="evidence" value="ECO:0007669"/>
    <property type="project" value="UniProtKB-KW"/>
</dbReference>
<feature type="transmembrane region" description="Helical" evidence="8">
    <location>
        <begin position="303"/>
        <end position="335"/>
    </location>
</feature>
<feature type="transmembrane region" description="Helical" evidence="8">
    <location>
        <begin position="7"/>
        <end position="25"/>
    </location>
</feature>
<evidence type="ECO:0000256" key="5">
    <source>
        <dbReference type="ARBA" id="ARBA00022989"/>
    </source>
</evidence>
<dbReference type="OrthoDB" id="9805788at2"/>
<evidence type="ECO:0000256" key="6">
    <source>
        <dbReference type="ARBA" id="ARBA00023136"/>
    </source>
</evidence>
<proteinExistence type="inferred from homology"/>
<feature type="transmembrane region" description="Helical" evidence="8">
    <location>
        <begin position="218"/>
        <end position="234"/>
    </location>
</feature>
<organism evidence="9 10">
    <name type="scientific">Aquimarina algiphila</name>
    <dbReference type="NCBI Taxonomy" id="2047982"/>
    <lineage>
        <taxon>Bacteria</taxon>
        <taxon>Pseudomonadati</taxon>
        <taxon>Bacteroidota</taxon>
        <taxon>Flavobacteriia</taxon>
        <taxon>Flavobacteriales</taxon>
        <taxon>Flavobacteriaceae</taxon>
        <taxon>Aquimarina</taxon>
    </lineage>
</organism>